<dbReference type="SUPFAM" id="SSF81383">
    <property type="entry name" value="F-box domain"/>
    <property type="match status" value="1"/>
</dbReference>
<dbReference type="EMBL" id="CP002687">
    <property type="protein sequence ID" value="ANM68063.1"/>
    <property type="molecule type" value="Genomic_DNA"/>
</dbReference>
<protein>
    <submittedName>
        <fullName evidence="3">F-box/LRR protein</fullName>
    </submittedName>
</protein>
<dbReference type="InParanoid" id="A0A1P8B8Z3"/>
<dbReference type="Proteomes" id="UP000006548">
    <property type="component" value="Chromosome 4"/>
</dbReference>
<evidence type="ECO:0000313" key="3">
    <source>
        <dbReference type="EMBL" id="ANM68063.1"/>
    </source>
</evidence>
<dbReference type="TAIR" id="AT4G03625"/>
<gene>
    <name evidence="2 3" type="ordered locus">At4g03625</name>
</gene>
<dbReference type="RefSeq" id="NP_001329844.1">
    <property type="nucleotide sequence ID" value="NM_001340468.1"/>
</dbReference>
<dbReference type="PANTHER" id="PTHR38926:SF2">
    <property type="entry name" value="F-BOX_LRR-REPEAT PROTEIN 21-RELATED"/>
    <property type="match status" value="1"/>
</dbReference>
<evidence type="ECO:0000313" key="4">
    <source>
        <dbReference type="Proteomes" id="UP000006548"/>
    </source>
</evidence>
<evidence type="ECO:0000259" key="1">
    <source>
        <dbReference type="Pfam" id="PF12937"/>
    </source>
</evidence>
<name>A0A1P8B8Z3_ARATH</name>
<reference evidence="3 4" key="1">
    <citation type="journal article" date="1999" name="Nature">
        <title>Sequence and analysis of chromosome 4 of the plant Arabidopsis thaliana.</title>
        <authorList>
            <consortium name="EU"/>
            <consortium name="CSHL and WU Arabidopsis Sequencing Project"/>
            <person name="Mayer K."/>
            <person name="Schuller C."/>
            <person name="Wambutt R."/>
            <person name="Murphy G."/>
            <person name="Volckaert G."/>
            <person name="Pohl T."/>
            <person name="Dusterhoft A."/>
            <person name="Stiekema W."/>
            <person name="Entian K.D."/>
            <person name="Terryn N."/>
            <person name="Harris B."/>
            <person name="Ansorge W."/>
            <person name="Brandt P."/>
            <person name="Grivell L."/>
            <person name="Rieger M."/>
            <person name="Weichselgartner M."/>
            <person name="de Simone V."/>
            <person name="Obermaier B."/>
            <person name="Mache R."/>
            <person name="Muller M."/>
            <person name="Kreis M."/>
            <person name="Delseny M."/>
            <person name="Puigdomenech P."/>
            <person name="Watson M."/>
            <person name="Schmidtheini T."/>
            <person name="Reichert B."/>
            <person name="Portatelle D."/>
            <person name="Perez-Alonso M."/>
            <person name="Boutry M."/>
            <person name="Bancroft I."/>
            <person name="Vos P."/>
            <person name="Hoheisel J."/>
            <person name="Zimmermann W."/>
            <person name="Wedler H."/>
            <person name="Ridley P."/>
            <person name="Langham S.A."/>
            <person name="McCullagh B."/>
            <person name="Bilham L."/>
            <person name="Robben J."/>
            <person name="Van der Schueren J."/>
            <person name="Grymonprez B."/>
            <person name="Chuang Y.J."/>
            <person name="Vandenbussche F."/>
            <person name="Braeken M."/>
            <person name="Weltjens I."/>
            <person name="Voet M."/>
            <person name="Bastiaens I."/>
            <person name="Aert R."/>
            <person name="Defoor E."/>
            <person name="Weitzenegger T."/>
            <person name="Bothe G."/>
            <person name="Ramsperger U."/>
            <person name="Hilbert H."/>
            <person name="Braun M."/>
            <person name="Holzer E."/>
            <person name="Brandt A."/>
            <person name="Peters S."/>
            <person name="van Staveren M."/>
            <person name="Dirske W."/>
            <person name="Mooijman P."/>
            <person name="Klein Lankhorst R."/>
            <person name="Rose M."/>
            <person name="Hauf J."/>
            <person name="Kotter P."/>
            <person name="Berneiser S."/>
            <person name="Hempel S."/>
            <person name="Feldpausch M."/>
            <person name="Lamberth S."/>
            <person name="Van den Daele H."/>
            <person name="De Keyser A."/>
            <person name="Buysshaert C."/>
            <person name="Gielen J."/>
            <person name="Villarroel R."/>
            <person name="De Clercq R."/>
            <person name="Van Montagu M."/>
            <person name="Rogers J."/>
            <person name="Cronin A."/>
            <person name="Quail M."/>
            <person name="Bray-Allen S."/>
            <person name="Clark L."/>
            <person name="Doggett J."/>
            <person name="Hall S."/>
            <person name="Kay M."/>
            <person name="Lennard N."/>
            <person name="McLay K."/>
            <person name="Mayes R."/>
            <person name="Pettett A."/>
            <person name="Rajandream M.A."/>
            <person name="Lyne M."/>
            <person name="Benes V."/>
            <person name="Rechmann S."/>
            <person name="Borkova D."/>
            <person name="Blocker H."/>
            <person name="Scharfe M."/>
            <person name="Grimm M."/>
            <person name="Lohnert T.H."/>
            <person name="Dose S."/>
            <person name="de Haan M."/>
            <person name="Maarse A."/>
            <person name="Schafer M."/>
            <person name="Muller-Auer S."/>
            <person name="Gabel C."/>
            <person name="Fuchs M."/>
            <person name="Fartmann B."/>
            <person name="Granderath K."/>
            <person name="Dauner D."/>
            <person name="Herzl A."/>
            <person name="Neumann S."/>
            <person name="Argiriou A."/>
            <person name="Vitale D."/>
            <person name="Liguori R."/>
            <person name="Piravandi E."/>
            <person name="Massenet O."/>
            <person name="Quigley F."/>
            <person name="Clabauld G."/>
            <person name="Mundlein A."/>
            <person name="Felber R."/>
            <person name="Schnabl S."/>
            <person name="Hiller R."/>
            <person name="Schmidt W."/>
            <person name="Lecharny A."/>
            <person name="Aubourg S."/>
            <person name="Chefdor F."/>
            <person name="Cooke R."/>
            <person name="Berger C."/>
            <person name="Montfort A."/>
            <person name="Casacuberta E."/>
            <person name="Gibbons T."/>
            <person name="Weber N."/>
            <person name="Vandenbol M."/>
            <person name="Bargues M."/>
            <person name="Terol J."/>
            <person name="Torres A."/>
            <person name="Perez-Perez A."/>
            <person name="Purnelle B."/>
            <person name="Bent E."/>
            <person name="Johnson S."/>
            <person name="Tacon D."/>
            <person name="Jesse T."/>
            <person name="Heijnen L."/>
            <person name="Schwarz S."/>
            <person name="Scholler P."/>
            <person name="Heber S."/>
            <person name="Francs P."/>
            <person name="Bielke C."/>
            <person name="Frishman D."/>
            <person name="Haase D."/>
            <person name="Lemcke K."/>
            <person name="Mewes H.W."/>
            <person name="Stocker S."/>
            <person name="Zaccaria P."/>
            <person name="Bevan M."/>
            <person name="Wilson R.K."/>
            <person name="de la Bastide M."/>
            <person name="Habermann K."/>
            <person name="Parnell L."/>
            <person name="Dedhia N."/>
            <person name="Gnoj L."/>
            <person name="Schutz K."/>
            <person name="Huang E."/>
            <person name="Spiegel L."/>
            <person name="Sehkon M."/>
            <person name="Murray J."/>
            <person name="Sheet P."/>
            <person name="Cordes M."/>
            <person name="Abu-Threideh J."/>
            <person name="Stoneking T."/>
            <person name="Kalicki J."/>
            <person name="Graves T."/>
            <person name="Harmon G."/>
            <person name="Edwards J."/>
            <person name="Latreille P."/>
            <person name="Courtney L."/>
            <person name="Cloud J."/>
            <person name="Abbott A."/>
            <person name="Scott K."/>
            <person name="Johnson D."/>
            <person name="Minx P."/>
            <person name="Bentley D."/>
            <person name="Fulton B."/>
            <person name="Miller N."/>
            <person name="Greco T."/>
            <person name="Kemp K."/>
            <person name="Kramer J."/>
            <person name="Fulton L."/>
            <person name="Mardis E."/>
            <person name="Dante M."/>
            <person name="Pepin K."/>
            <person name="Hillier L."/>
            <person name="Nelson J."/>
            <person name="Spieth J."/>
            <person name="Ryan E."/>
            <person name="Andrews S."/>
            <person name="Geisel C."/>
            <person name="Layman D."/>
            <person name="Du H."/>
            <person name="Ali J."/>
            <person name="Berghoff A."/>
            <person name="Jones K."/>
            <person name="Drone K."/>
            <person name="Cotton M."/>
            <person name="Joshu C."/>
            <person name="Antonoiu B."/>
            <person name="Zidanic M."/>
            <person name="Strong C."/>
            <person name="Sun H."/>
            <person name="Lamar B."/>
            <person name="Yordan C."/>
            <person name="Ma P."/>
            <person name="Zhong J."/>
            <person name="Preston R."/>
            <person name="Vil D."/>
            <person name="Shekher M."/>
            <person name="Matero A."/>
            <person name="Shah R."/>
            <person name="Swaby I.K."/>
            <person name="O'Shaughnessy A."/>
            <person name="Rodriguez M."/>
            <person name="Hoffmann J."/>
            <person name="Till S."/>
            <person name="Granat S."/>
            <person name="Shohdy N."/>
            <person name="Hasegawa A."/>
            <person name="Hameed A."/>
            <person name="Lodhi M."/>
            <person name="Johnson A."/>
            <person name="Chen E."/>
            <person name="Marra M."/>
            <person name="Martienssen R."/>
            <person name="McCombie W.R."/>
        </authorList>
    </citation>
    <scope>NUCLEOTIDE SEQUENCE [LARGE SCALE GENOMIC DNA]</scope>
    <source>
        <strain evidence="4">cv. Columbia</strain>
    </source>
</reference>
<dbReference type="Araport" id="AT4G03625"/>
<dbReference type="AlphaFoldDB" id="A0A1P8B8Z3"/>
<dbReference type="Gene3D" id="1.20.1280.50">
    <property type="match status" value="1"/>
</dbReference>
<dbReference type="STRING" id="3702.A0A1P8B8Z3"/>
<dbReference type="InterPro" id="IPR036047">
    <property type="entry name" value="F-box-like_dom_sf"/>
</dbReference>
<keyword evidence="4" id="KW-1185">Reference proteome</keyword>
<accession>A0A1P8B8Z3</accession>
<dbReference type="SMR" id="A0A1P8B8Z3"/>
<dbReference type="Pfam" id="PF12937">
    <property type="entry name" value="F-box-like"/>
    <property type="match status" value="1"/>
</dbReference>
<dbReference type="PANTHER" id="PTHR38926">
    <property type="entry name" value="F-BOX DOMAIN CONTAINING PROTEIN, EXPRESSED"/>
    <property type="match status" value="1"/>
</dbReference>
<dbReference type="GeneID" id="28719507"/>
<reference evidence="4" key="2">
    <citation type="journal article" date="2017" name="Plant J.">
        <title>Araport11: a complete reannotation of the Arabidopsis thaliana reference genome.</title>
        <authorList>
            <person name="Cheng C.Y."/>
            <person name="Krishnakumar V."/>
            <person name="Chan A.P."/>
            <person name="Thibaud-Nissen F."/>
            <person name="Schobel S."/>
            <person name="Town C.D."/>
        </authorList>
    </citation>
    <scope>GENOME REANNOTATION</scope>
    <source>
        <strain evidence="4">cv. Columbia</strain>
    </source>
</reference>
<organism evidence="3 4">
    <name type="scientific">Arabidopsis thaliana</name>
    <name type="common">Mouse-ear cress</name>
    <dbReference type="NCBI Taxonomy" id="3702"/>
    <lineage>
        <taxon>Eukaryota</taxon>
        <taxon>Viridiplantae</taxon>
        <taxon>Streptophyta</taxon>
        <taxon>Embryophyta</taxon>
        <taxon>Tracheophyta</taxon>
        <taxon>Spermatophyta</taxon>
        <taxon>Magnoliopsida</taxon>
        <taxon>eudicotyledons</taxon>
        <taxon>Gunneridae</taxon>
        <taxon>Pentapetalae</taxon>
        <taxon>rosids</taxon>
        <taxon>malvids</taxon>
        <taxon>Brassicales</taxon>
        <taxon>Brassicaceae</taxon>
        <taxon>Camelineae</taxon>
        <taxon>Arabidopsis</taxon>
    </lineage>
</organism>
<dbReference type="CDD" id="cd22164">
    <property type="entry name" value="F-box_AtSKIP19-like"/>
    <property type="match status" value="1"/>
</dbReference>
<dbReference type="KEGG" id="ath:AT4G03625"/>
<proteinExistence type="predicted"/>
<feature type="domain" description="F-box" evidence="1">
    <location>
        <begin position="23"/>
        <end position="63"/>
    </location>
</feature>
<evidence type="ECO:0000313" key="2">
    <source>
        <dbReference type="Araport" id="AT4G03625"/>
    </source>
</evidence>
<sequence>MDSSSSSPMKYEDKPRNWAELLPELTASILHRLGVVEILENAQKVCRPWHRVCKDPSMWRKIDM</sequence>
<dbReference type="InterPro" id="IPR001810">
    <property type="entry name" value="F-box_dom"/>
</dbReference>